<evidence type="ECO:0000256" key="8">
    <source>
        <dbReference type="ARBA" id="ARBA00022989"/>
    </source>
</evidence>
<evidence type="ECO:0000256" key="16">
    <source>
        <dbReference type="ARBA" id="ARBA00067155"/>
    </source>
</evidence>
<dbReference type="PROSITE" id="PS00022">
    <property type="entry name" value="EGF_1"/>
    <property type="match status" value="1"/>
</dbReference>
<dbReference type="GO" id="GO:0007173">
    <property type="term" value="P:epidermal growth factor receptor signaling pathway"/>
    <property type="evidence" value="ECO:0007669"/>
    <property type="project" value="TreeGrafter"/>
</dbReference>
<dbReference type="GO" id="GO:0008284">
    <property type="term" value="P:positive regulation of cell population proliferation"/>
    <property type="evidence" value="ECO:0007669"/>
    <property type="project" value="TreeGrafter"/>
</dbReference>
<name>A0AAN9H2U1_9TELE</name>
<evidence type="ECO:0000256" key="12">
    <source>
        <dbReference type="ARBA" id="ARBA00023180"/>
    </source>
</evidence>
<evidence type="ECO:0000256" key="18">
    <source>
        <dbReference type="SAM" id="Phobius"/>
    </source>
</evidence>
<dbReference type="GO" id="GO:0005154">
    <property type="term" value="F:epidermal growth factor receptor binding"/>
    <property type="evidence" value="ECO:0007669"/>
    <property type="project" value="TreeGrafter"/>
</dbReference>
<dbReference type="FunFam" id="2.10.25.10:FF:000342">
    <property type="entry name" value="Betacellulin preproprotein"/>
    <property type="match status" value="1"/>
</dbReference>
<evidence type="ECO:0000313" key="21">
    <source>
        <dbReference type="EMBL" id="KAK7143400.1"/>
    </source>
</evidence>
<dbReference type="EMBL" id="JAYKXH010000015">
    <property type="protein sequence ID" value="KAK7143400.1"/>
    <property type="molecule type" value="Genomic_DNA"/>
</dbReference>
<keyword evidence="8 18" id="KW-1133">Transmembrane helix</keyword>
<keyword evidence="4" id="KW-0964">Secreted</keyword>
<dbReference type="PANTHER" id="PTHR10740:SF3">
    <property type="entry name" value="PROBETACELLULIN"/>
    <property type="match status" value="1"/>
</dbReference>
<dbReference type="PROSITE" id="PS50026">
    <property type="entry name" value="EGF_3"/>
    <property type="match status" value="1"/>
</dbReference>
<evidence type="ECO:0000256" key="19">
    <source>
        <dbReference type="SAM" id="SignalP"/>
    </source>
</evidence>
<comment type="subunit">
    <text evidence="15">Monomer. Interacts with EGFR and ERBB4.</text>
</comment>
<evidence type="ECO:0000256" key="5">
    <source>
        <dbReference type="ARBA" id="ARBA00022536"/>
    </source>
</evidence>
<proteinExistence type="predicted"/>
<evidence type="ECO:0000256" key="13">
    <source>
        <dbReference type="ARBA" id="ARBA00023246"/>
    </source>
</evidence>
<comment type="subcellular location">
    <subcellularLocation>
        <location evidence="2">Cell membrane</location>
        <topology evidence="2">Single-pass type I membrane protein</topology>
    </subcellularLocation>
    <subcellularLocation>
        <location evidence="1">Secreted</location>
        <location evidence="1">Extracellular space</location>
    </subcellularLocation>
</comment>
<gene>
    <name evidence="21" type="ORF">R3I93_014525</name>
</gene>
<evidence type="ECO:0000313" key="22">
    <source>
        <dbReference type="Proteomes" id="UP001364617"/>
    </source>
</evidence>
<evidence type="ECO:0000256" key="14">
    <source>
        <dbReference type="ARBA" id="ARBA00059223"/>
    </source>
</evidence>
<dbReference type="GO" id="GO:0030297">
    <property type="term" value="F:transmembrane receptor protein tyrosine kinase activator activity"/>
    <property type="evidence" value="ECO:0007669"/>
    <property type="project" value="UniProtKB-ARBA"/>
</dbReference>
<keyword evidence="22" id="KW-1185">Reference proteome</keyword>
<dbReference type="SUPFAM" id="SSF57196">
    <property type="entry name" value="EGF/Laminin"/>
    <property type="match status" value="1"/>
</dbReference>
<keyword evidence="9" id="KW-0339">Growth factor</keyword>
<dbReference type="GO" id="GO:0005615">
    <property type="term" value="C:extracellular space"/>
    <property type="evidence" value="ECO:0007669"/>
    <property type="project" value="TreeGrafter"/>
</dbReference>
<dbReference type="GO" id="GO:0008083">
    <property type="term" value="F:growth factor activity"/>
    <property type="evidence" value="ECO:0007669"/>
    <property type="project" value="UniProtKB-KW"/>
</dbReference>
<evidence type="ECO:0000256" key="11">
    <source>
        <dbReference type="ARBA" id="ARBA00023157"/>
    </source>
</evidence>
<keyword evidence="7 19" id="KW-0732">Signal</keyword>
<keyword evidence="11 17" id="KW-1015">Disulfide bond</keyword>
<evidence type="ECO:0000256" key="17">
    <source>
        <dbReference type="PROSITE-ProRule" id="PRU00076"/>
    </source>
</evidence>
<dbReference type="PRINTS" id="PR00009">
    <property type="entry name" value="EGFTGF"/>
</dbReference>
<feature type="transmembrane region" description="Helical" evidence="18">
    <location>
        <begin position="113"/>
        <end position="137"/>
    </location>
</feature>
<comment type="function">
    <text evidence="14">Growth factor that binds to EGFR, ERBB4 and other EGF receptor family members. Potent mitogen for retinal pigment epithelial cells and vascular smooth muscle cells.</text>
</comment>
<evidence type="ECO:0000256" key="2">
    <source>
        <dbReference type="ARBA" id="ARBA00004251"/>
    </source>
</evidence>
<evidence type="ECO:0000256" key="15">
    <source>
        <dbReference type="ARBA" id="ARBA00061748"/>
    </source>
</evidence>
<evidence type="ECO:0000256" key="10">
    <source>
        <dbReference type="ARBA" id="ARBA00023136"/>
    </source>
</evidence>
<evidence type="ECO:0000256" key="6">
    <source>
        <dbReference type="ARBA" id="ARBA00022692"/>
    </source>
</evidence>
<dbReference type="PANTHER" id="PTHR10740">
    <property type="entry name" value="TRANSFORMING GROWTH FACTOR ALPHA"/>
    <property type="match status" value="1"/>
</dbReference>
<dbReference type="Gene3D" id="2.10.25.10">
    <property type="entry name" value="Laminin"/>
    <property type="match status" value="1"/>
</dbReference>
<comment type="caution">
    <text evidence="17">Lacks conserved residue(s) required for the propagation of feature annotation.</text>
</comment>
<evidence type="ECO:0000256" key="3">
    <source>
        <dbReference type="ARBA" id="ARBA00022475"/>
    </source>
</evidence>
<dbReference type="GO" id="GO:0005886">
    <property type="term" value="C:plasma membrane"/>
    <property type="evidence" value="ECO:0007669"/>
    <property type="project" value="UniProtKB-SubCell"/>
</dbReference>
<dbReference type="AlphaFoldDB" id="A0AAN9H2U1"/>
<dbReference type="PROSITE" id="PS01186">
    <property type="entry name" value="EGF_2"/>
    <property type="match status" value="1"/>
</dbReference>
<keyword evidence="12" id="KW-0325">Glycoprotein</keyword>
<feature type="signal peptide" evidence="19">
    <location>
        <begin position="1"/>
        <end position="23"/>
    </location>
</feature>
<feature type="domain" description="EGF-like" evidence="20">
    <location>
        <begin position="59"/>
        <end position="99"/>
    </location>
</feature>
<evidence type="ECO:0000256" key="4">
    <source>
        <dbReference type="ARBA" id="ARBA00022525"/>
    </source>
</evidence>
<dbReference type="GO" id="GO:0051781">
    <property type="term" value="P:positive regulation of cell division"/>
    <property type="evidence" value="ECO:0007669"/>
    <property type="project" value="UniProtKB-KW"/>
</dbReference>
<reference evidence="21 22" key="1">
    <citation type="submission" date="2024-02" db="EMBL/GenBank/DDBJ databases">
        <title>Chromosome-level genome assembly of the Eurasian Minnow (Phoxinus phoxinus).</title>
        <authorList>
            <person name="Oriowo T.O."/>
            <person name="Martin S."/>
            <person name="Stange M."/>
            <person name="Chrysostomakis Y."/>
            <person name="Brown T."/>
            <person name="Winkler S."/>
            <person name="Kukowka S."/>
            <person name="Myers E.W."/>
            <person name="Bohne A."/>
        </authorList>
    </citation>
    <scope>NUCLEOTIDE SEQUENCE [LARGE SCALE GENOMIC DNA]</scope>
    <source>
        <strain evidence="21">ZFMK-TIS-60720</strain>
        <tissue evidence="21">Whole Organism</tissue>
    </source>
</reference>
<accession>A0AAN9H2U1</accession>
<dbReference type="GO" id="GO:0045840">
    <property type="term" value="P:positive regulation of mitotic nuclear division"/>
    <property type="evidence" value="ECO:0007669"/>
    <property type="project" value="TreeGrafter"/>
</dbReference>
<keyword evidence="3" id="KW-1003">Cell membrane</keyword>
<dbReference type="Proteomes" id="UP001364617">
    <property type="component" value="Unassembled WGS sequence"/>
</dbReference>
<feature type="disulfide bond" evidence="17">
    <location>
        <begin position="89"/>
        <end position="98"/>
    </location>
</feature>
<sequence length="180" mass="20556">MDRTRMLIWGIITAVVLCKYSQAEWNTTNAQANGTVSCNPHDNSSNCTDSKDDHKWSGHFSKCPKEYKHYCIHGICRFVEEQNTPSCRCEMGYIGSRCEYLDLNYHVGERRKIVIACVVTGLVFLILLIVFICVCTHKRYKPCRKKKRKKETSDEDEKLNSLNTHDALAAPVDTCDTNAV</sequence>
<dbReference type="InterPro" id="IPR000742">
    <property type="entry name" value="EGF"/>
</dbReference>
<keyword evidence="13" id="KW-0497">Mitogen</keyword>
<evidence type="ECO:0000256" key="9">
    <source>
        <dbReference type="ARBA" id="ARBA00023030"/>
    </source>
</evidence>
<keyword evidence="10 18" id="KW-0472">Membrane</keyword>
<organism evidence="21 22">
    <name type="scientific">Phoxinus phoxinus</name>
    <name type="common">Eurasian minnow</name>
    <dbReference type="NCBI Taxonomy" id="58324"/>
    <lineage>
        <taxon>Eukaryota</taxon>
        <taxon>Metazoa</taxon>
        <taxon>Chordata</taxon>
        <taxon>Craniata</taxon>
        <taxon>Vertebrata</taxon>
        <taxon>Euteleostomi</taxon>
        <taxon>Actinopterygii</taxon>
        <taxon>Neopterygii</taxon>
        <taxon>Teleostei</taxon>
        <taxon>Ostariophysi</taxon>
        <taxon>Cypriniformes</taxon>
        <taxon>Leuciscidae</taxon>
        <taxon>Phoxininae</taxon>
        <taxon>Phoxinus</taxon>
    </lineage>
</organism>
<comment type="caution">
    <text evidence="21">The sequence shown here is derived from an EMBL/GenBank/DDBJ whole genome shotgun (WGS) entry which is preliminary data.</text>
</comment>
<protein>
    <recommendedName>
        <fullName evidence="16">Probetacellulin</fullName>
    </recommendedName>
</protein>
<keyword evidence="5 17" id="KW-0245">EGF-like domain</keyword>
<feature type="chain" id="PRO_5042905386" description="Probetacellulin" evidence="19">
    <location>
        <begin position="24"/>
        <end position="180"/>
    </location>
</feature>
<evidence type="ECO:0000259" key="20">
    <source>
        <dbReference type="PROSITE" id="PS50026"/>
    </source>
</evidence>
<keyword evidence="6 18" id="KW-0812">Transmembrane</keyword>
<evidence type="ECO:0000256" key="7">
    <source>
        <dbReference type="ARBA" id="ARBA00022729"/>
    </source>
</evidence>
<evidence type="ECO:0000256" key="1">
    <source>
        <dbReference type="ARBA" id="ARBA00004239"/>
    </source>
</evidence>